<protein>
    <recommendedName>
        <fullName evidence="11">ATP-grasp domain-containing protein</fullName>
    </recommendedName>
</protein>
<dbReference type="GO" id="GO:0008716">
    <property type="term" value="F:D-alanine-D-alanine ligase activity"/>
    <property type="evidence" value="ECO:0007669"/>
    <property type="project" value="InterPro"/>
</dbReference>
<keyword evidence="9" id="KW-0961">Cell wall biogenesis/degradation</keyword>
<evidence type="ECO:0000256" key="2">
    <source>
        <dbReference type="ARBA" id="ARBA00010871"/>
    </source>
</evidence>
<dbReference type="EMBL" id="CP083976">
    <property type="protein sequence ID" value="UZF48485.1"/>
    <property type="molecule type" value="Genomic_DNA"/>
</dbReference>
<dbReference type="Pfam" id="PF01820">
    <property type="entry name" value="Dala_Dala_lig_N"/>
    <property type="match status" value="1"/>
</dbReference>
<dbReference type="GO" id="GO:0046872">
    <property type="term" value="F:metal ion binding"/>
    <property type="evidence" value="ECO:0007669"/>
    <property type="project" value="InterPro"/>
</dbReference>
<comment type="similarity">
    <text evidence="2">Belongs to the D-alanine--D-alanine ligase family.</text>
</comment>
<evidence type="ECO:0000313" key="12">
    <source>
        <dbReference type="EMBL" id="UZF48485.1"/>
    </source>
</evidence>
<dbReference type="GO" id="GO:0071555">
    <property type="term" value="P:cell wall organization"/>
    <property type="evidence" value="ECO:0007669"/>
    <property type="project" value="UniProtKB-KW"/>
</dbReference>
<evidence type="ECO:0000256" key="8">
    <source>
        <dbReference type="ARBA" id="ARBA00022984"/>
    </source>
</evidence>
<organism evidence="12 13">
    <name type="scientific">Rhodococcus rhodochrous</name>
    <dbReference type="NCBI Taxonomy" id="1829"/>
    <lineage>
        <taxon>Bacteria</taxon>
        <taxon>Bacillati</taxon>
        <taxon>Actinomycetota</taxon>
        <taxon>Actinomycetes</taxon>
        <taxon>Mycobacteriales</taxon>
        <taxon>Nocardiaceae</taxon>
        <taxon>Rhodococcus</taxon>
    </lineage>
</organism>
<dbReference type="Proteomes" id="UP001162740">
    <property type="component" value="Plasmid pGD02.2.2"/>
</dbReference>
<evidence type="ECO:0000256" key="3">
    <source>
        <dbReference type="ARBA" id="ARBA00022490"/>
    </source>
</evidence>
<evidence type="ECO:0000256" key="10">
    <source>
        <dbReference type="PROSITE-ProRule" id="PRU00409"/>
    </source>
</evidence>
<keyword evidence="4" id="KW-0436">Ligase</keyword>
<dbReference type="GO" id="GO:0005524">
    <property type="term" value="F:ATP binding"/>
    <property type="evidence" value="ECO:0007669"/>
    <property type="project" value="UniProtKB-UniRule"/>
</dbReference>
<sequence length="370" mass="40402">MAHRISDSQLNRALHDLPDNAFVMMFGGLSTEHDASLAGYRNICANLLQGDGSAHLKFAIYVGRDGQIFRVDGPDFPASETELRRLQPLSFDELAQLLRNEDAFVFNLLHGTGGEDGVFQGWAEVHGIRGSFGPVLPNSVGMAKWVTSAVAEKFLPGLNTPQTMMVRRGIADRALRDVPLRFGSRWVVVKPGSMGASLLTTKVQADDATTLAARVAEIHRFDDVALVQEFVDGQEYSCGVIEVAGCAEPLPCVRITTGRPFFDHEAKHRPGAAHHTIVDDDLAKDLQCKSADLFQVLGIFGWARFDYLVGADGRVWFLEVNTLPGMMAGSIFPEALAASGRTFSDLIRLLAAAEAATHRNHRVLRYEIGS</sequence>
<dbReference type="Gene3D" id="3.30.470.20">
    <property type="entry name" value="ATP-grasp fold, B domain"/>
    <property type="match status" value="1"/>
</dbReference>
<keyword evidence="7" id="KW-0133">Cell shape</keyword>
<evidence type="ECO:0000256" key="6">
    <source>
        <dbReference type="ARBA" id="ARBA00022840"/>
    </source>
</evidence>
<comment type="subcellular location">
    <subcellularLocation>
        <location evidence="1">Cytoplasm</location>
    </subcellularLocation>
</comment>
<gene>
    <name evidence="12" type="ORF">KUM34_029365</name>
</gene>
<geneLocation type="plasmid" evidence="12 13">
    <name>pGD02.2.2</name>
</geneLocation>
<keyword evidence="6 10" id="KW-0067">ATP-binding</keyword>
<evidence type="ECO:0000256" key="1">
    <source>
        <dbReference type="ARBA" id="ARBA00004496"/>
    </source>
</evidence>
<name>A0AA47AEP2_RHORH</name>
<dbReference type="GO" id="GO:0005737">
    <property type="term" value="C:cytoplasm"/>
    <property type="evidence" value="ECO:0007669"/>
    <property type="project" value="UniProtKB-SubCell"/>
</dbReference>
<dbReference type="PROSITE" id="PS50975">
    <property type="entry name" value="ATP_GRASP"/>
    <property type="match status" value="1"/>
</dbReference>
<keyword evidence="8" id="KW-0573">Peptidoglycan synthesis</keyword>
<dbReference type="Gene3D" id="3.40.50.20">
    <property type="match status" value="1"/>
</dbReference>
<dbReference type="PROSITE" id="PS00844">
    <property type="entry name" value="DALA_DALA_LIGASE_2"/>
    <property type="match status" value="1"/>
</dbReference>
<keyword evidence="3" id="KW-0963">Cytoplasm</keyword>
<dbReference type="GO" id="GO:0008360">
    <property type="term" value="P:regulation of cell shape"/>
    <property type="evidence" value="ECO:0007669"/>
    <property type="project" value="UniProtKB-KW"/>
</dbReference>
<dbReference type="InterPro" id="IPR011095">
    <property type="entry name" value="Dala_Dala_lig_C"/>
</dbReference>
<dbReference type="Gene3D" id="3.30.1490.20">
    <property type="entry name" value="ATP-grasp fold, A domain"/>
    <property type="match status" value="1"/>
</dbReference>
<dbReference type="PROSITE" id="PS00843">
    <property type="entry name" value="DALA_DALA_LIGASE_1"/>
    <property type="match status" value="1"/>
</dbReference>
<dbReference type="GO" id="GO:0009252">
    <property type="term" value="P:peptidoglycan biosynthetic process"/>
    <property type="evidence" value="ECO:0007669"/>
    <property type="project" value="UniProtKB-KW"/>
</dbReference>
<dbReference type="AlphaFoldDB" id="A0AA47AEP2"/>
<evidence type="ECO:0000313" key="13">
    <source>
        <dbReference type="Proteomes" id="UP001162740"/>
    </source>
</evidence>
<keyword evidence="12" id="KW-0614">Plasmid</keyword>
<dbReference type="PANTHER" id="PTHR23132">
    <property type="entry name" value="D-ALANINE--D-ALANINE LIGASE"/>
    <property type="match status" value="1"/>
</dbReference>
<dbReference type="InterPro" id="IPR011761">
    <property type="entry name" value="ATP-grasp"/>
</dbReference>
<dbReference type="InterPro" id="IPR013815">
    <property type="entry name" value="ATP_grasp_subdomain_1"/>
</dbReference>
<dbReference type="InterPro" id="IPR011127">
    <property type="entry name" value="Dala_Dala_lig_N"/>
</dbReference>
<dbReference type="RefSeq" id="WP_229583344.1">
    <property type="nucleotide sequence ID" value="NZ_CP083976.1"/>
</dbReference>
<evidence type="ECO:0000256" key="5">
    <source>
        <dbReference type="ARBA" id="ARBA00022741"/>
    </source>
</evidence>
<reference evidence="12 13" key="1">
    <citation type="journal article" date="2021" name="Front. Microbiol.">
        <title>Bacterial Transformation of Aromatic Monomers in Softwood Black Liquor.</title>
        <authorList>
            <person name="Navas L.E."/>
            <person name="Dexter G."/>
            <person name="Liu J."/>
            <person name="Levy-Booth D."/>
            <person name="Cho M."/>
            <person name="Jang S.K."/>
            <person name="Mansfield S.D."/>
            <person name="Renneckar S."/>
            <person name="Mohn W.W."/>
            <person name="Eltis L.D."/>
        </authorList>
    </citation>
    <scope>NUCLEOTIDE SEQUENCE [LARGE SCALE GENOMIC DNA]</scope>
    <source>
        <strain evidence="12 13">GD02</strain>
    </source>
</reference>
<evidence type="ECO:0000256" key="4">
    <source>
        <dbReference type="ARBA" id="ARBA00022598"/>
    </source>
</evidence>
<dbReference type="InterPro" id="IPR000291">
    <property type="entry name" value="D-Ala_lig_Van_CS"/>
</dbReference>
<dbReference type="Pfam" id="PF07478">
    <property type="entry name" value="Dala_Dala_lig_C"/>
    <property type="match status" value="1"/>
</dbReference>
<dbReference type="InterPro" id="IPR016185">
    <property type="entry name" value="PreATP-grasp_dom_sf"/>
</dbReference>
<feature type="domain" description="ATP-grasp" evidence="11">
    <location>
        <begin position="152"/>
        <end position="352"/>
    </location>
</feature>
<accession>A0AA47AEP2</accession>
<proteinExistence type="inferred from homology"/>
<dbReference type="PANTHER" id="PTHR23132:SF23">
    <property type="entry name" value="D-ALANINE--D-ALANINE LIGASE B"/>
    <property type="match status" value="1"/>
</dbReference>
<dbReference type="SUPFAM" id="SSF52440">
    <property type="entry name" value="PreATP-grasp domain"/>
    <property type="match status" value="1"/>
</dbReference>
<evidence type="ECO:0000259" key="11">
    <source>
        <dbReference type="PROSITE" id="PS50975"/>
    </source>
</evidence>
<dbReference type="SUPFAM" id="SSF56059">
    <property type="entry name" value="Glutathione synthetase ATP-binding domain-like"/>
    <property type="match status" value="1"/>
</dbReference>
<evidence type="ECO:0000256" key="9">
    <source>
        <dbReference type="ARBA" id="ARBA00023316"/>
    </source>
</evidence>
<evidence type="ECO:0000256" key="7">
    <source>
        <dbReference type="ARBA" id="ARBA00022960"/>
    </source>
</evidence>
<keyword evidence="5 10" id="KW-0547">Nucleotide-binding</keyword>